<evidence type="ECO:0000259" key="6">
    <source>
        <dbReference type="PROSITE" id="PS51085"/>
    </source>
</evidence>
<sequence length="160" mass="16995">MAYSLNVNGKNYSVDVDADTPLLWALRDVIGLTGTKFGCGVAQCGACTVHLDGQAVRSCVTTVESAGTAAIMTIEAVGSTQVGNRVQQAWLEQEVVQCGYCQSGQIMSATALLNENPSPSDDDIDAVMSGNICRCGTYPRIRAAIRQIAAGPGFHRRRLR</sequence>
<dbReference type="PANTHER" id="PTHR44379:SF2">
    <property type="entry name" value="BLR6218 PROTEIN"/>
    <property type="match status" value="1"/>
</dbReference>
<evidence type="ECO:0000313" key="8">
    <source>
        <dbReference type="Proteomes" id="UP001597299"/>
    </source>
</evidence>
<dbReference type="PROSITE" id="PS51085">
    <property type="entry name" value="2FE2S_FER_2"/>
    <property type="match status" value="1"/>
</dbReference>
<organism evidence="7 8">
    <name type="scientific">Ancylobacter oerskovii</name>
    <dbReference type="NCBI Taxonomy" id="459519"/>
    <lineage>
        <taxon>Bacteria</taxon>
        <taxon>Pseudomonadati</taxon>
        <taxon>Pseudomonadota</taxon>
        <taxon>Alphaproteobacteria</taxon>
        <taxon>Hyphomicrobiales</taxon>
        <taxon>Xanthobacteraceae</taxon>
        <taxon>Ancylobacter</taxon>
    </lineage>
</organism>
<dbReference type="RefSeq" id="WP_213352586.1">
    <property type="nucleotide sequence ID" value="NZ_JAHBGB010000027.1"/>
</dbReference>
<dbReference type="CDD" id="cd00207">
    <property type="entry name" value="fer2"/>
    <property type="match status" value="1"/>
</dbReference>
<dbReference type="Proteomes" id="UP001597299">
    <property type="component" value="Unassembled WGS sequence"/>
</dbReference>
<dbReference type="InterPro" id="IPR006058">
    <property type="entry name" value="2Fe2S_fd_BS"/>
</dbReference>
<keyword evidence="8" id="KW-1185">Reference proteome</keyword>
<accession>A0ABW4Z008</accession>
<keyword evidence="2" id="KW-0479">Metal-binding</keyword>
<evidence type="ECO:0000256" key="4">
    <source>
        <dbReference type="ARBA" id="ARBA00023004"/>
    </source>
</evidence>
<dbReference type="InterPro" id="IPR002888">
    <property type="entry name" value="2Fe-2S-bd"/>
</dbReference>
<evidence type="ECO:0000256" key="1">
    <source>
        <dbReference type="ARBA" id="ARBA00022714"/>
    </source>
</evidence>
<dbReference type="Pfam" id="PF01799">
    <property type="entry name" value="Fer2_2"/>
    <property type="match status" value="1"/>
</dbReference>
<dbReference type="Pfam" id="PF00111">
    <property type="entry name" value="Fer2"/>
    <property type="match status" value="1"/>
</dbReference>
<dbReference type="InterPro" id="IPR036010">
    <property type="entry name" value="2Fe-2S_ferredoxin-like_sf"/>
</dbReference>
<dbReference type="InterPro" id="IPR012675">
    <property type="entry name" value="Beta-grasp_dom_sf"/>
</dbReference>
<dbReference type="InterPro" id="IPR001041">
    <property type="entry name" value="2Fe-2S_ferredoxin-type"/>
</dbReference>
<keyword evidence="1" id="KW-0001">2Fe-2S</keyword>
<evidence type="ECO:0000313" key="7">
    <source>
        <dbReference type="EMBL" id="MFD2141741.1"/>
    </source>
</evidence>
<dbReference type="EMBL" id="JBHUHD010000001">
    <property type="protein sequence ID" value="MFD2141741.1"/>
    <property type="molecule type" value="Genomic_DNA"/>
</dbReference>
<reference evidence="8" key="1">
    <citation type="journal article" date="2019" name="Int. J. Syst. Evol. Microbiol.">
        <title>The Global Catalogue of Microorganisms (GCM) 10K type strain sequencing project: providing services to taxonomists for standard genome sequencing and annotation.</title>
        <authorList>
            <consortium name="The Broad Institute Genomics Platform"/>
            <consortium name="The Broad Institute Genome Sequencing Center for Infectious Disease"/>
            <person name="Wu L."/>
            <person name="Ma J."/>
        </authorList>
    </citation>
    <scope>NUCLEOTIDE SEQUENCE [LARGE SCALE GENOMIC DNA]</scope>
    <source>
        <strain evidence="8">CCM 7435</strain>
    </source>
</reference>
<dbReference type="Gene3D" id="3.10.20.30">
    <property type="match status" value="1"/>
</dbReference>
<dbReference type="SUPFAM" id="SSF54292">
    <property type="entry name" value="2Fe-2S ferredoxin-like"/>
    <property type="match status" value="1"/>
</dbReference>
<name>A0ABW4Z008_9HYPH</name>
<dbReference type="PROSITE" id="PS00197">
    <property type="entry name" value="2FE2S_FER_1"/>
    <property type="match status" value="1"/>
</dbReference>
<keyword evidence="3" id="KW-0560">Oxidoreductase</keyword>
<dbReference type="InterPro" id="IPR036884">
    <property type="entry name" value="2Fe-2S-bd_dom_sf"/>
</dbReference>
<dbReference type="InterPro" id="IPR051452">
    <property type="entry name" value="Diverse_Oxidoreductases"/>
</dbReference>
<keyword evidence="5" id="KW-0411">Iron-sulfur</keyword>
<evidence type="ECO:0000256" key="5">
    <source>
        <dbReference type="ARBA" id="ARBA00023014"/>
    </source>
</evidence>
<protein>
    <submittedName>
        <fullName evidence="7">(2Fe-2S)-binding protein</fullName>
    </submittedName>
</protein>
<keyword evidence="4" id="KW-0408">Iron</keyword>
<gene>
    <name evidence="7" type="ORF">ACFSNC_15110</name>
</gene>
<evidence type="ECO:0000256" key="2">
    <source>
        <dbReference type="ARBA" id="ARBA00022723"/>
    </source>
</evidence>
<proteinExistence type="predicted"/>
<evidence type="ECO:0000256" key="3">
    <source>
        <dbReference type="ARBA" id="ARBA00023002"/>
    </source>
</evidence>
<dbReference type="PANTHER" id="PTHR44379">
    <property type="entry name" value="OXIDOREDUCTASE WITH IRON-SULFUR SUBUNIT"/>
    <property type="match status" value="1"/>
</dbReference>
<feature type="domain" description="2Fe-2S ferredoxin-type" evidence="6">
    <location>
        <begin position="1"/>
        <end position="77"/>
    </location>
</feature>
<comment type="caution">
    <text evidence="7">The sequence shown here is derived from an EMBL/GenBank/DDBJ whole genome shotgun (WGS) entry which is preliminary data.</text>
</comment>
<dbReference type="SUPFAM" id="SSF47741">
    <property type="entry name" value="CO dehydrogenase ISP C-domain like"/>
    <property type="match status" value="1"/>
</dbReference>
<dbReference type="Gene3D" id="1.10.150.120">
    <property type="entry name" value="[2Fe-2S]-binding domain"/>
    <property type="match status" value="1"/>
</dbReference>